<feature type="transmembrane region" description="Helical" evidence="15">
    <location>
        <begin position="704"/>
        <end position="723"/>
    </location>
</feature>
<dbReference type="CDD" id="cd00371">
    <property type="entry name" value="HMA"/>
    <property type="match status" value="1"/>
</dbReference>
<dbReference type="Pfam" id="PF00403">
    <property type="entry name" value="HMA"/>
    <property type="match status" value="1"/>
</dbReference>
<keyword evidence="6 15" id="KW-0812">Transmembrane</keyword>
<dbReference type="SUPFAM" id="SSF81653">
    <property type="entry name" value="Calcium ATPase, transduction domain A"/>
    <property type="match status" value="1"/>
</dbReference>
<keyword evidence="8 15" id="KW-0547">Nucleotide-binding</keyword>
<evidence type="ECO:0000313" key="18">
    <source>
        <dbReference type="EMBL" id="GAA0746964.1"/>
    </source>
</evidence>
<keyword evidence="13" id="KW-0406">Ion transport</keyword>
<dbReference type="NCBIfam" id="TIGR01494">
    <property type="entry name" value="ATPase_P-type"/>
    <property type="match status" value="2"/>
</dbReference>
<keyword evidence="10" id="KW-0460">Magnesium</keyword>
<dbReference type="Gene3D" id="3.40.50.1000">
    <property type="entry name" value="HAD superfamily/HAD-like"/>
    <property type="match status" value="1"/>
</dbReference>
<feature type="transmembrane region" description="Helical" evidence="15">
    <location>
        <begin position="158"/>
        <end position="176"/>
    </location>
</feature>
<dbReference type="InterPro" id="IPR059000">
    <property type="entry name" value="ATPase_P-type_domA"/>
</dbReference>
<feature type="transmembrane region" description="Helical" evidence="15">
    <location>
        <begin position="220"/>
        <end position="238"/>
    </location>
</feature>
<dbReference type="InterPro" id="IPR023298">
    <property type="entry name" value="ATPase_P-typ_TM_dom_sf"/>
</dbReference>
<evidence type="ECO:0000256" key="8">
    <source>
        <dbReference type="ARBA" id="ARBA00022741"/>
    </source>
</evidence>
<dbReference type="Pfam" id="PF00122">
    <property type="entry name" value="E1-E2_ATPase"/>
    <property type="match status" value="1"/>
</dbReference>
<evidence type="ECO:0000313" key="19">
    <source>
        <dbReference type="Proteomes" id="UP001500279"/>
    </source>
</evidence>
<dbReference type="InterPro" id="IPR008250">
    <property type="entry name" value="ATPase_P-typ_transduc_dom_A_sf"/>
</dbReference>
<feature type="region of interest" description="Disordered" evidence="16">
    <location>
        <begin position="1"/>
        <end position="26"/>
    </location>
</feature>
<feature type="domain" description="HMA" evidence="17">
    <location>
        <begin position="35"/>
        <end position="101"/>
    </location>
</feature>
<dbReference type="SUPFAM" id="SSF55008">
    <property type="entry name" value="HMA, heavy metal-associated domain"/>
    <property type="match status" value="1"/>
</dbReference>
<evidence type="ECO:0000256" key="2">
    <source>
        <dbReference type="ARBA" id="ARBA00006024"/>
    </source>
</evidence>
<dbReference type="PRINTS" id="PR00119">
    <property type="entry name" value="CATATPASE"/>
</dbReference>
<dbReference type="PROSITE" id="PS00154">
    <property type="entry name" value="ATPASE_E1_E2"/>
    <property type="match status" value="1"/>
</dbReference>
<dbReference type="Gene3D" id="3.30.70.100">
    <property type="match status" value="1"/>
</dbReference>
<feature type="transmembrane region" description="Helical" evidence="15">
    <location>
        <begin position="188"/>
        <end position="208"/>
    </location>
</feature>
<evidence type="ECO:0000256" key="10">
    <source>
        <dbReference type="ARBA" id="ARBA00022842"/>
    </source>
</evidence>
<keyword evidence="19" id="KW-1185">Reference proteome</keyword>
<comment type="subcellular location">
    <subcellularLocation>
        <location evidence="1">Cell membrane</location>
        <topology evidence="1">Multi-pass membrane protein</topology>
    </subcellularLocation>
</comment>
<feature type="transmembrane region" description="Helical" evidence="15">
    <location>
        <begin position="119"/>
        <end position="138"/>
    </location>
</feature>
<keyword evidence="9 15" id="KW-0067">ATP-binding</keyword>
<organism evidence="18 19">
    <name type="scientific">Ideonella azotifigens</name>
    <dbReference type="NCBI Taxonomy" id="513160"/>
    <lineage>
        <taxon>Bacteria</taxon>
        <taxon>Pseudomonadati</taxon>
        <taxon>Pseudomonadota</taxon>
        <taxon>Betaproteobacteria</taxon>
        <taxon>Burkholderiales</taxon>
        <taxon>Sphaerotilaceae</taxon>
        <taxon>Ideonella</taxon>
    </lineage>
</organism>
<accession>A0ABN1JUX9</accession>
<evidence type="ECO:0000256" key="4">
    <source>
        <dbReference type="ARBA" id="ARBA00022475"/>
    </source>
</evidence>
<keyword evidence="4 15" id="KW-1003">Cell membrane</keyword>
<evidence type="ECO:0000256" key="14">
    <source>
        <dbReference type="ARBA" id="ARBA00023136"/>
    </source>
</evidence>
<dbReference type="NCBIfam" id="TIGR01512">
    <property type="entry name" value="ATPase-IB2_Cd"/>
    <property type="match status" value="1"/>
</dbReference>
<dbReference type="NCBIfam" id="TIGR01525">
    <property type="entry name" value="ATPase-IB_hvy"/>
    <property type="match status" value="1"/>
</dbReference>
<reference evidence="18 19" key="1">
    <citation type="journal article" date="2019" name="Int. J. Syst. Evol. Microbiol.">
        <title>The Global Catalogue of Microorganisms (GCM) 10K type strain sequencing project: providing services to taxonomists for standard genome sequencing and annotation.</title>
        <authorList>
            <consortium name="The Broad Institute Genomics Platform"/>
            <consortium name="The Broad Institute Genome Sequencing Center for Infectious Disease"/>
            <person name="Wu L."/>
            <person name="Ma J."/>
        </authorList>
    </citation>
    <scope>NUCLEOTIDE SEQUENCE [LARGE SCALE GENOMIC DNA]</scope>
    <source>
        <strain evidence="18 19">JCM 15503</strain>
    </source>
</reference>
<evidence type="ECO:0000256" key="6">
    <source>
        <dbReference type="ARBA" id="ARBA00022692"/>
    </source>
</evidence>
<keyword evidence="3" id="KW-0813">Transport</keyword>
<evidence type="ECO:0000256" key="12">
    <source>
        <dbReference type="ARBA" id="ARBA00022989"/>
    </source>
</evidence>
<proteinExistence type="inferred from homology"/>
<dbReference type="SUPFAM" id="SSF56784">
    <property type="entry name" value="HAD-like"/>
    <property type="match status" value="1"/>
</dbReference>
<dbReference type="Gene3D" id="3.40.1110.10">
    <property type="entry name" value="Calcium-transporting ATPase, cytoplasmic domain N"/>
    <property type="match status" value="1"/>
</dbReference>
<dbReference type="InterPro" id="IPR023299">
    <property type="entry name" value="ATPase_P-typ_cyto_dom_N"/>
</dbReference>
<evidence type="ECO:0000256" key="13">
    <source>
        <dbReference type="ARBA" id="ARBA00023065"/>
    </source>
</evidence>
<dbReference type="PANTHER" id="PTHR43520:SF5">
    <property type="entry name" value="CATION-TRANSPORTING P-TYPE ATPASE-RELATED"/>
    <property type="match status" value="1"/>
</dbReference>
<evidence type="ECO:0000256" key="9">
    <source>
        <dbReference type="ARBA" id="ARBA00022840"/>
    </source>
</evidence>
<dbReference type="InterPro" id="IPR006121">
    <property type="entry name" value="HMA_dom"/>
</dbReference>
<evidence type="ECO:0000259" key="17">
    <source>
        <dbReference type="PROSITE" id="PS50846"/>
    </source>
</evidence>
<name>A0ABN1JUX9_9BURK</name>
<protein>
    <submittedName>
        <fullName evidence="18">Heavy metal translocating P-type ATPase</fullName>
    </submittedName>
</protein>
<dbReference type="SUPFAM" id="SSF81665">
    <property type="entry name" value="Calcium ATPase, transmembrane domain M"/>
    <property type="match status" value="1"/>
</dbReference>
<comment type="similarity">
    <text evidence="2 15">Belongs to the cation transport ATPase (P-type) (TC 3.A.3) family. Type IB subfamily.</text>
</comment>
<sequence>MMKPLVQGGPDFWPGAQAKRGPEHVAAPDVAPQPVEASLRLGGLSCSACTMTIEAALRQVDGVLQAHVSAVSACATVRWNGARTDVPALIRAIERAGYQAVPDTAAGARALRQREARTALWRLFVAGLCAMQIMMLATPSYVAGPGELAPDLKHLLDWGSWLLALPVMAFSATPFFRGAWRAWQNKRIGMDVPVALGIAVAFIGSSGATFDPGGLFGDAVYFDSLTMFVAFLLGGRLLEMQARHRAAVALEDTLAGLPERALRVRADGGVETVPVHQLVRGDVLRVPAGQALVADGVLLEGHTAVDESLLSGESTPVAKAPGDSLVAGSVNGHAALLMRVERVGADTRYEAIVGLMRQAQTLRPASLASSERWAGPFLWAVLLVAGAAALAWQAIDPARAVWVAVSVLIVTCPCALALAAPSALLAAAGAMGRRGLLLRRLDAIDGLARVQLLCIDKTGTLTDPRQQTLRLQRLAPDARWDDAALMRIGASLAGWSSHPVARALVAAAPGPAHGGCWQSPSEVVGKGLQALDAQGRAWRLGVAGWAGALASEAQQRGAATLSVDGQALACFELQEQPRPGVVDCLRQLQQGGLKVLLLSGDDPARVGRFAASVGLADWRGGMAPEDKLRVVREAQAAGLRVAMLGDGINDAPVLAQADVSVAMGEGAGVARCEADAVLVSNRLQDLASARELARKTRRVMRQNLAWAVAYNAASVPLALLGWLPPWAAGLGMAGSSLVVVFNALRLAR</sequence>
<evidence type="ECO:0000256" key="16">
    <source>
        <dbReference type="SAM" id="MobiDB-lite"/>
    </source>
</evidence>
<feature type="transmembrane region" description="Helical" evidence="15">
    <location>
        <begin position="373"/>
        <end position="395"/>
    </location>
</feature>
<evidence type="ECO:0000256" key="3">
    <source>
        <dbReference type="ARBA" id="ARBA00022448"/>
    </source>
</evidence>
<dbReference type="PROSITE" id="PS50846">
    <property type="entry name" value="HMA_2"/>
    <property type="match status" value="1"/>
</dbReference>
<evidence type="ECO:0000256" key="15">
    <source>
        <dbReference type="RuleBase" id="RU362081"/>
    </source>
</evidence>
<keyword evidence="11" id="KW-1278">Translocase</keyword>
<keyword evidence="14 15" id="KW-0472">Membrane</keyword>
<dbReference type="InterPro" id="IPR018303">
    <property type="entry name" value="ATPase_P-typ_P_site"/>
</dbReference>
<feature type="transmembrane region" description="Helical" evidence="15">
    <location>
        <begin position="729"/>
        <end position="747"/>
    </location>
</feature>
<dbReference type="InterPro" id="IPR036163">
    <property type="entry name" value="HMA_dom_sf"/>
</dbReference>
<feature type="transmembrane region" description="Helical" evidence="15">
    <location>
        <begin position="401"/>
        <end position="430"/>
    </location>
</feature>
<dbReference type="InterPro" id="IPR027256">
    <property type="entry name" value="P-typ_ATPase_IB"/>
</dbReference>
<keyword evidence="5" id="KW-0597">Phosphoprotein</keyword>
<comment type="caution">
    <text evidence="18">The sequence shown here is derived from an EMBL/GenBank/DDBJ whole genome shotgun (WGS) entry which is preliminary data.</text>
</comment>
<evidence type="ECO:0000256" key="5">
    <source>
        <dbReference type="ARBA" id="ARBA00022553"/>
    </source>
</evidence>
<keyword evidence="12 15" id="KW-1133">Transmembrane helix</keyword>
<dbReference type="InterPro" id="IPR036412">
    <property type="entry name" value="HAD-like_sf"/>
</dbReference>
<evidence type="ECO:0000256" key="11">
    <source>
        <dbReference type="ARBA" id="ARBA00022967"/>
    </source>
</evidence>
<evidence type="ECO:0000256" key="7">
    <source>
        <dbReference type="ARBA" id="ARBA00022723"/>
    </source>
</evidence>
<evidence type="ECO:0000256" key="1">
    <source>
        <dbReference type="ARBA" id="ARBA00004651"/>
    </source>
</evidence>
<dbReference type="EMBL" id="BAAAEW010000006">
    <property type="protein sequence ID" value="GAA0746964.1"/>
    <property type="molecule type" value="Genomic_DNA"/>
</dbReference>
<dbReference type="Proteomes" id="UP001500279">
    <property type="component" value="Unassembled WGS sequence"/>
</dbReference>
<dbReference type="Pfam" id="PF00702">
    <property type="entry name" value="Hydrolase"/>
    <property type="match status" value="1"/>
</dbReference>
<dbReference type="PANTHER" id="PTHR43520">
    <property type="entry name" value="ATP7, ISOFORM B"/>
    <property type="match status" value="1"/>
</dbReference>
<dbReference type="Gene3D" id="2.70.150.10">
    <property type="entry name" value="Calcium-transporting ATPase, cytoplasmic transduction domain A"/>
    <property type="match status" value="1"/>
</dbReference>
<dbReference type="NCBIfam" id="TIGR01511">
    <property type="entry name" value="ATPase-IB1_Cu"/>
    <property type="match status" value="1"/>
</dbReference>
<gene>
    <name evidence="18" type="ORF">GCM10009107_15070</name>
</gene>
<keyword evidence="7 15" id="KW-0479">Metal-binding</keyword>
<dbReference type="InterPro" id="IPR001757">
    <property type="entry name" value="P_typ_ATPase"/>
</dbReference>
<dbReference type="InterPro" id="IPR023214">
    <property type="entry name" value="HAD_sf"/>
</dbReference>